<comment type="catalytic activity">
    <reaction evidence="1">
        <text>[protein]-peptidylproline (omega=180) = [protein]-peptidylproline (omega=0)</text>
        <dbReference type="Rhea" id="RHEA:16237"/>
        <dbReference type="Rhea" id="RHEA-COMP:10747"/>
        <dbReference type="Rhea" id="RHEA-COMP:10748"/>
        <dbReference type="ChEBI" id="CHEBI:83833"/>
        <dbReference type="ChEBI" id="CHEBI:83834"/>
        <dbReference type="EC" id="5.2.1.8"/>
    </reaction>
</comment>
<dbReference type="KEGG" id="cpis:HS961_22450"/>
<dbReference type="InterPro" id="IPR027304">
    <property type="entry name" value="Trigger_fact/SurA_dom_sf"/>
</dbReference>
<proteinExistence type="inferred from homology"/>
<dbReference type="InterPro" id="IPR023058">
    <property type="entry name" value="PPIase_PpiC_CS"/>
</dbReference>
<evidence type="ECO:0000256" key="4">
    <source>
        <dbReference type="ARBA" id="ARBA00023110"/>
    </source>
</evidence>
<evidence type="ECO:0000256" key="8">
    <source>
        <dbReference type="SAM" id="SignalP"/>
    </source>
</evidence>
<feature type="region of interest" description="Disordered" evidence="7">
    <location>
        <begin position="182"/>
        <end position="204"/>
    </location>
</feature>
<dbReference type="EMBL" id="CP058554">
    <property type="protein sequence ID" value="QMV75371.1"/>
    <property type="molecule type" value="Genomic_DNA"/>
</dbReference>
<dbReference type="InterPro" id="IPR046357">
    <property type="entry name" value="PPIase_dom_sf"/>
</dbReference>
<keyword evidence="4 6" id="KW-0697">Rotamase</keyword>
<evidence type="ECO:0000256" key="6">
    <source>
        <dbReference type="PROSITE-ProRule" id="PRU00278"/>
    </source>
</evidence>
<evidence type="ECO:0000313" key="10">
    <source>
        <dbReference type="EMBL" id="QMV75371.1"/>
    </source>
</evidence>
<dbReference type="InterPro" id="IPR050245">
    <property type="entry name" value="PrsA_foldase"/>
</dbReference>
<dbReference type="PANTHER" id="PTHR47245">
    <property type="entry name" value="PEPTIDYLPROLYL ISOMERASE"/>
    <property type="match status" value="1"/>
</dbReference>
<dbReference type="PROSITE" id="PS50198">
    <property type="entry name" value="PPIC_PPIASE_2"/>
    <property type="match status" value="1"/>
</dbReference>
<dbReference type="SUPFAM" id="SSF109998">
    <property type="entry name" value="Triger factor/SurA peptide-binding domain-like"/>
    <property type="match status" value="1"/>
</dbReference>
<comment type="similarity">
    <text evidence="2">Belongs to the PpiC/parvulin rotamase family.</text>
</comment>
<evidence type="ECO:0000313" key="11">
    <source>
        <dbReference type="Proteomes" id="UP000515240"/>
    </source>
</evidence>
<name>A0A7G5EMZ6_9BURK</name>
<dbReference type="EC" id="5.2.1.8" evidence="3"/>
<keyword evidence="8" id="KW-0732">Signal</keyword>
<evidence type="ECO:0000256" key="3">
    <source>
        <dbReference type="ARBA" id="ARBA00013194"/>
    </source>
</evidence>
<dbReference type="Pfam" id="PF13616">
    <property type="entry name" value="Rotamase_3"/>
    <property type="match status" value="1"/>
</dbReference>
<dbReference type="PANTHER" id="PTHR47245:SF2">
    <property type="entry name" value="PEPTIDYL-PROLYL CIS-TRANS ISOMERASE HP_0175-RELATED"/>
    <property type="match status" value="1"/>
</dbReference>
<dbReference type="Proteomes" id="UP000515240">
    <property type="component" value="Chromosome"/>
</dbReference>
<feature type="signal peptide" evidence="8">
    <location>
        <begin position="1"/>
        <end position="23"/>
    </location>
</feature>
<protein>
    <recommendedName>
        <fullName evidence="3">peptidylprolyl isomerase</fullName>
        <ecNumber evidence="3">5.2.1.8</ecNumber>
    </recommendedName>
</protein>
<dbReference type="RefSeq" id="WP_182325626.1">
    <property type="nucleotide sequence ID" value="NZ_CP058554.1"/>
</dbReference>
<evidence type="ECO:0000256" key="2">
    <source>
        <dbReference type="ARBA" id="ARBA00007656"/>
    </source>
</evidence>
<dbReference type="SUPFAM" id="SSF54534">
    <property type="entry name" value="FKBP-like"/>
    <property type="match status" value="1"/>
</dbReference>
<feature type="chain" id="PRO_5029005168" description="peptidylprolyl isomerase" evidence="8">
    <location>
        <begin position="24"/>
        <end position="297"/>
    </location>
</feature>
<gene>
    <name evidence="10" type="ORF">HS961_22450</name>
</gene>
<keyword evidence="11" id="KW-1185">Reference proteome</keyword>
<reference evidence="10 11" key="1">
    <citation type="journal article" date="2020" name="G3 (Bethesda)">
        <title>CeMbio - The Caenorhabditis elegans Microbiome Resource.</title>
        <authorList>
            <person name="Dirksen P."/>
            <person name="Assie A."/>
            <person name="Zimmermann J."/>
            <person name="Zhang F."/>
            <person name="Tietje A.M."/>
            <person name="Marsh S.A."/>
            <person name="Felix M.A."/>
            <person name="Shapira M."/>
            <person name="Kaleta C."/>
            <person name="Schulenburg H."/>
            <person name="Samuel B."/>
        </authorList>
    </citation>
    <scope>NUCLEOTIDE SEQUENCE [LARGE SCALE GENOMIC DNA]</scope>
    <source>
        <strain evidence="10 11">BIGb0172</strain>
    </source>
</reference>
<evidence type="ECO:0000256" key="5">
    <source>
        <dbReference type="ARBA" id="ARBA00023235"/>
    </source>
</evidence>
<dbReference type="PROSITE" id="PS01096">
    <property type="entry name" value="PPIC_PPIASE_1"/>
    <property type="match status" value="1"/>
</dbReference>
<feature type="domain" description="PpiC" evidence="9">
    <location>
        <begin position="142"/>
        <end position="239"/>
    </location>
</feature>
<dbReference type="InterPro" id="IPR000297">
    <property type="entry name" value="PPIase_PpiC"/>
</dbReference>
<sequence length="297" mass="32493">MRSWLTSLGVVTVLATSSVAVMAQATDPVLIEGHGVAVRESDILSDATRLPPEMRASFLARKDSVAQMADAIYIRRVLAQRAKEAQLDKQPETAAAERIASDKVLSDAYWAKIDKDRAPDMKLVDAQVKAAYQVNKDKYQAPEQAHVAHILIANKDEAKAKEQIEKLRQEAASGADFAKLAKDNSSDSNSALKGGDLGPIPRGQTAPEFEAAAFALNKPGELSPVIKTQFGYHIIKLIEKKPARTMSLEEVKPQLEKQFLQEASQKARRAEVENIHEKTKTEPANLEALSAKFAAQK</sequence>
<keyword evidence="5 6" id="KW-0413">Isomerase</keyword>
<evidence type="ECO:0000259" key="9">
    <source>
        <dbReference type="PROSITE" id="PS50198"/>
    </source>
</evidence>
<organism evidence="10 11">
    <name type="scientific">Comamonas piscis</name>
    <dbReference type="NCBI Taxonomy" id="1562974"/>
    <lineage>
        <taxon>Bacteria</taxon>
        <taxon>Pseudomonadati</taxon>
        <taxon>Pseudomonadota</taxon>
        <taxon>Betaproteobacteria</taxon>
        <taxon>Burkholderiales</taxon>
        <taxon>Comamonadaceae</taxon>
        <taxon>Comamonas</taxon>
    </lineage>
</organism>
<evidence type="ECO:0000256" key="7">
    <source>
        <dbReference type="SAM" id="MobiDB-lite"/>
    </source>
</evidence>
<dbReference type="GO" id="GO:0003755">
    <property type="term" value="F:peptidyl-prolyl cis-trans isomerase activity"/>
    <property type="evidence" value="ECO:0007669"/>
    <property type="project" value="UniProtKB-KW"/>
</dbReference>
<dbReference type="Gene3D" id="3.10.50.40">
    <property type="match status" value="1"/>
</dbReference>
<dbReference type="AlphaFoldDB" id="A0A7G5EMZ6"/>
<accession>A0A7G5EMZ6</accession>
<evidence type="ECO:0000256" key="1">
    <source>
        <dbReference type="ARBA" id="ARBA00000971"/>
    </source>
</evidence>